<gene>
    <name evidence="3" type="ORF">GCM10023315_22600</name>
</gene>
<feature type="domain" description="SPOR" evidence="2">
    <location>
        <begin position="56"/>
        <end position="127"/>
    </location>
</feature>
<dbReference type="EMBL" id="BAABJK010000007">
    <property type="protein sequence ID" value="GAA4971918.1"/>
    <property type="molecule type" value="Genomic_DNA"/>
</dbReference>
<evidence type="ECO:0000259" key="2">
    <source>
        <dbReference type="Pfam" id="PF05036"/>
    </source>
</evidence>
<comment type="caution">
    <text evidence="3">The sequence shown here is derived from an EMBL/GenBank/DDBJ whole genome shotgun (WGS) entry which is preliminary data.</text>
</comment>
<evidence type="ECO:0000256" key="1">
    <source>
        <dbReference type="SAM" id="SignalP"/>
    </source>
</evidence>
<accession>A0ABP9HJN8</accession>
<evidence type="ECO:0000313" key="4">
    <source>
        <dbReference type="Proteomes" id="UP001501692"/>
    </source>
</evidence>
<organism evidence="3 4">
    <name type="scientific">Algibacter aquimarinus</name>
    <dbReference type="NCBI Taxonomy" id="1136748"/>
    <lineage>
        <taxon>Bacteria</taxon>
        <taxon>Pseudomonadati</taxon>
        <taxon>Bacteroidota</taxon>
        <taxon>Flavobacteriia</taxon>
        <taxon>Flavobacteriales</taxon>
        <taxon>Flavobacteriaceae</taxon>
        <taxon>Algibacter</taxon>
    </lineage>
</organism>
<sequence length="131" mass="15244">MKRFNLKTSILAILFLLIASAYGFSQQGSVTVNQDQKITELLDLKKEMNKSETNSDLFRIQIYNGNVRSGAYSAQKEFLESFSEWPTKVLFENPEFKTWVGVFRSRLEADRALKRVKRKFPNAFILKPKKE</sequence>
<dbReference type="RefSeq" id="WP_345168632.1">
    <property type="nucleotide sequence ID" value="NZ_BAABJK010000007.1"/>
</dbReference>
<protein>
    <submittedName>
        <fullName evidence="3">SPOR domain-containing protein</fullName>
    </submittedName>
</protein>
<dbReference type="Pfam" id="PF05036">
    <property type="entry name" value="SPOR"/>
    <property type="match status" value="1"/>
</dbReference>
<keyword evidence="1" id="KW-0732">Signal</keyword>
<dbReference type="Proteomes" id="UP001501692">
    <property type="component" value="Unassembled WGS sequence"/>
</dbReference>
<proteinExistence type="predicted"/>
<keyword evidence="4" id="KW-1185">Reference proteome</keyword>
<feature type="signal peptide" evidence="1">
    <location>
        <begin position="1"/>
        <end position="23"/>
    </location>
</feature>
<dbReference type="InterPro" id="IPR007730">
    <property type="entry name" value="SPOR-like_dom"/>
</dbReference>
<name>A0ABP9HJN8_9FLAO</name>
<evidence type="ECO:0000313" key="3">
    <source>
        <dbReference type="EMBL" id="GAA4971918.1"/>
    </source>
</evidence>
<feature type="chain" id="PRO_5045590402" evidence="1">
    <location>
        <begin position="24"/>
        <end position="131"/>
    </location>
</feature>
<reference evidence="4" key="1">
    <citation type="journal article" date="2019" name="Int. J. Syst. Evol. Microbiol.">
        <title>The Global Catalogue of Microorganisms (GCM) 10K type strain sequencing project: providing services to taxonomists for standard genome sequencing and annotation.</title>
        <authorList>
            <consortium name="The Broad Institute Genomics Platform"/>
            <consortium name="The Broad Institute Genome Sequencing Center for Infectious Disease"/>
            <person name="Wu L."/>
            <person name="Ma J."/>
        </authorList>
    </citation>
    <scope>NUCLEOTIDE SEQUENCE [LARGE SCALE GENOMIC DNA]</scope>
    <source>
        <strain evidence="4">JCM 18287</strain>
    </source>
</reference>